<dbReference type="OrthoDB" id="10277919at2759"/>
<protein>
    <submittedName>
        <fullName evidence="1">Uncharacterized protein</fullName>
    </submittedName>
</protein>
<keyword evidence="2" id="KW-1185">Reference proteome</keyword>
<proteinExistence type="predicted"/>
<reference evidence="1 2" key="1">
    <citation type="submission" date="2016-02" db="EMBL/GenBank/DDBJ databases">
        <title>Genome analysis of coral dinoflagellate symbionts highlights evolutionary adaptations to a symbiotic lifestyle.</title>
        <authorList>
            <person name="Aranda M."/>
            <person name="Li Y."/>
            <person name="Liew Y.J."/>
            <person name="Baumgarten S."/>
            <person name="Simakov O."/>
            <person name="Wilson M."/>
            <person name="Piel J."/>
            <person name="Ashoor H."/>
            <person name="Bougouffa S."/>
            <person name="Bajic V.B."/>
            <person name="Ryu T."/>
            <person name="Ravasi T."/>
            <person name="Bayer T."/>
            <person name="Micklem G."/>
            <person name="Kim H."/>
            <person name="Bhak J."/>
            <person name="Lajeunesse T.C."/>
            <person name="Voolstra C.R."/>
        </authorList>
    </citation>
    <scope>NUCLEOTIDE SEQUENCE [LARGE SCALE GENOMIC DNA]</scope>
    <source>
        <strain evidence="1 2">CCMP2467</strain>
    </source>
</reference>
<dbReference type="Proteomes" id="UP000186817">
    <property type="component" value="Unassembled WGS sequence"/>
</dbReference>
<evidence type="ECO:0000313" key="2">
    <source>
        <dbReference type="Proteomes" id="UP000186817"/>
    </source>
</evidence>
<comment type="caution">
    <text evidence="1">The sequence shown here is derived from an EMBL/GenBank/DDBJ whole genome shotgun (WGS) entry which is preliminary data.</text>
</comment>
<gene>
    <name evidence="1" type="ORF">AK812_SmicGene30875</name>
</gene>
<accession>A0A1Q9CY73</accession>
<evidence type="ECO:0000313" key="1">
    <source>
        <dbReference type="EMBL" id="OLP87869.1"/>
    </source>
</evidence>
<sequence>MDASTGAPCFAGGGEVPLCPPQLGPDVAVVTIAGDPVPTIACDKAGWVKIDDLLRKRQIDYNLHHTDRKAKRRQLNKRLQLLFDGNHINARQSHNAKIVCIFWESALLHLRTRMQYLNTPAGFQTIPCDAWEIKNFNFLTTGFVRGQREQQVGVFHSPDSYNFKSIMENGIVAGTEIEDSASGGRLTESGIVIVNRAIPFRRVREAWLGIPDVIHRWKFEEVEKVLDYELEDEECMSVPKSPIASEYESSRTLERLMVLLCDLPYGPHDATKERYVQRLADFVDLPPDVVEWERYEALCREAIELVIKCTVHEEQPRSHRNITLGYRIGAWTVPQREAPLEISQDDIAQAMEMTGEAQTVAEPEMELDGDDLMEEEILTYTSGLNDPSDPHGVYLLNKFRTNQLMSKLIHGAVQMGYKRDIPILPLICEMTQHRKFVQFAWQDRRQDHWPYFVFFATSYRIGTHATTTDPNSIVMLLGLGSASIALWQIFEHPTNAMAHFRTSDQCDVKFSIIGTNAMADFQTSGRMLAQIFKNRDQCYGRFANIRNLRDRLRNRVKVQDEINVEDSCMVTTVTTTIATNGVMINSGGGATFPFNIRGSPLT</sequence>
<name>A0A1Q9CY73_SYMMI</name>
<dbReference type="AlphaFoldDB" id="A0A1Q9CY73"/>
<dbReference type="EMBL" id="LSRX01000838">
    <property type="protein sequence ID" value="OLP87869.1"/>
    <property type="molecule type" value="Genomic_DNA"/>
</dbReference>
<organism evidence="1 2">
    <name type="scientific">Symbiodinium microadriaticum</name>
    <name type="common">Dinoflagellate</name>
    <name type="synonym">Zooxanthella microadriatica</name>
    <dbReference type="NCBI Taxonomy" id="2951"/>
    <lineage>
        <taxon>Eukaryota</taxon>
        <taxon>Sar</taxon>
        <taxon>Alveolata</taxon>
        <taxon>Dinophyceae</taxon>
        <taxon>Suessiales</taxon>
        <taxon>Symbiodiniaceae</taxon>
        <taxon>Symbiodinium</taxon>
    </lineage>
</organism>